<evidence type="ECO:0008006" key="3">
    <source>
        <dbReference type="Google" id="ProtNLM"/>
    </source>
</evidence>
<evidence type="ECO:0000313" key="1">
    <source>
        <dbReference type="EMBL" id="EEY57634.1"/>
    </source>
</evidence>
<dbReference type="HOGENOM" id="CLU_132944_0_0_1"/>
<proteinExistence type="predicted"/>
<reference evidence="2" key="1">
    <citation type="journal article" date="2009" name="Nature">
        <title>Genome sequence and analysis of the Irish potato famine pathogen Phytophthora infestans.</title>
        <authorList>
            <consortium name="The Broad Institute Genome Sequencing Platform"/>
            <person name="Haas B.J."/>
            <person name="Kamoun S."/>
            <person name="Zody M.C."/>
            <person name="Jiang R.H."/>
            <person name="Handsaker R.E."/>
            <person name="Cano L.M."/>
            <person name="Grabherr M."/>
            <person name="Kodira C.D."/>
            <person name="Raffaele S."/>
            <person name="Torto-Alalibo T."/>
            <person name="Bozkurt T.O."/>
            <person name="Ah-Fong A.M."/>
            <person name="Alvarado L."/>
            <person name="Anderson V.L."/>
            <person name="Armstrong M.R."/>
            <person name="Avrova A."/>
            <person name="Baxter L."/>
            <person name="Beynon J."/>
            <person name="Boevink P.C."/>
            <person name="Bollmann S.R."/>
            <person name="Bos J.I."/>
            <person name="Bulone V."/>
            <person name="Cai G."/>
            <person name="Cakir C."/>
            <person name="Carrington J.C."/>
            <person name="Chawner M."/>
            <person name="Conti L."/>
            <person name="Costanzo S."/>
            <person name="Ewan R."/>
            <person name="Fahlgren N."/>
            <person name="Fischbach M.A."/>
            <person name="Fugelstad J."/>
            <person name="Gilroy E.M."/>
            <person name="Gnerre S."/>
            <person name="Green P.J."/>
            <person name="Grenville-Briggs L.J."/>
            <person name="Griffith J."/>
            <person name="Grunwald N.J."/>
            <person name="Horn K."/>
            <person name="Horner N.R."/>
            <person name="Hu C.H."/>
            <person name="Huitema E."/>
            <person name="Jeong D.H."/>
            <person name="Jones A.M."/>
            <person name="Jones J.D."/>
            <person name="Jones R.W."/>
            <person name="Karlsson E.K."/>
            <person name="Kunjeti S.G."/>
            <person name="Lamour K."/>
            <person name="Liu Z."/>
            <person name="Ma L."/>
            <person name="Maclean D."/>
            <person name="Chibucos M.C."/>
            <person name="McDonald H."/>
            <person name="McWalters J."/>
            <person name="Meijer H.J."/>
            <person name="Morgan W."/>
            <person name="Morris P.F."/>
            <person name="Munro C.A."/>
            <person name="O'Neill K."/>
            <person name="Ospina-Giraldo M."/>
            <person name="Pinzon A."/>
            <person name="Pritchard L."/>
            <person name="Ramsahoye B."/>
            <person name="Ren Q."/>
            <person name="Restrepo S."/>
            <person name="Roy S."/>
            <person name="Sadanandom A."/>
            <person name="Savidor A."/>
            <person name="Schornack S."/>
            <person name="Schwartz D.C."/>
            <person name="Schumann U.D."/>
            <person name="Schwessinger B."/>
            <person name="Seyer L."/>
            <person name="Sharpe T."/>
            <person name="Silvar C."/>
            <person name="Song J."/>
            <person name="Studholme D.J."/>
            <person name="Sykes S."/>
            <person name="Thines M."/>
            <person name="van de Vondervoort P.J."/>
            <person name="Phuntumart V."/>
            <person name="Wawra S."/>
            <person name="Weide R."/>
            <person name="Win J."/>
            <person name="Young C."/>
            <person name="Zhou S."/>
            <person name="Fry W."/>
            <person name="Meyers B.C."/>
            <person name="van West P."/>
            <person name="Ristaino J."/>
            <person name="Govers F."/>
            <person name="Birch P.R."/>
            <person name="Whisson S.C."/>
            <person name="Judelson H.S."/>
            <person name="Nusbaum C."/>
        </authorList>
    </citation>
    <scope>NUCLEOTIDE SEQUENCE [LARGE SCALE GENOMIC DNA]</scope>
    <source>
        <strain evidence="2">T30-4</strain>
    </source>
</reference>
<evidence type="ECO:0000313" key="2">
    <source>
        <dbReference type="Proteomes" id="UP000006643"/>
    </source>
</evidence>
<accession>D0MQ65</accession>
<organism evidence="1 2">
    <name type="scientific">Phytophthora infestans (strain T30-4)</name>
    <name type="common">Potato late blight agent</name>
    <dbReference type="NCBI Taxonomy" id="403677"/>
    <lineage>
        <taxon>Eukaryota</taxon>
        <taxon>Sar</taxon>
        <taxon>Stramenopiles</taxon>
        <taxon>Oomycota</taxon>
        <taxon>Peronosporomycetes</taxon>
        <taxon>Peronosporales</taxon>
        <taxon>Peronosporaceae</taxon>
        <taxon>Phytophthora</taxon>
    </lineage>
</organism>
<sequence>MKHDDLSFLRRTYLTTLTDEQLLARAISYMRYLSASKSTFNFHHTVLMDETAVHFEDAREQTVEVRGARHVVVKSTEFQSMRVTTVLAHKKGSRNIQKVVGVYVSYQPKAWIDSDLLCNWIDTVG</sequence>
<dbReference type="GeneID" id="9476869"/>
<dbReference type="RefSeq" id="XP_002908820.1">
    <property type="nucleotide sequence ID" value="XM_002908774.1"/>
</dbReference>
<dbReference type="OrthoDB" id="111521at2759"/>
<dbReference type="VEuPathDB" id="FungiDB:PITG_00195"/>
<dbReference type="KEGG" id="pif:PITG_00195"/>
<gene>
    <name evidence="1" type="ORF">PITG_00195</name>
</gene>
<dbReference type="AlphaFoldDB" id="D0MQ65"/>
<dbReference type="EMBL" id="DS028118">
    <property type="protein sequence ID" value="EEY57634.1"/>
    <property type="molecule type" value="Genomic_DNA"/>
</dbReference>
<protein>
    <recommendedName>
        <fullName evidence="3">Transposase</fullName>
    </recommendedName>
</protein>
<keyword evidence="2" id="KW-1185">Reference proteome</keyword>
<name>D0MQ65_PHYIT</name>
<dbReference type="InParanoid" id="D0MQ65"/>
<dbReference type="Proteomes" id="UP000006643">
    <property type="component" value="Unassembled WGS sequence"/>
</dbReference>